<name>A0ABQ7G3X9_DUNSA</name>
<comment type="caution">
    <text evidence="3">The sequence shown here is derived from an EMBL/GenBank/DDBJ whole genome shotgun (WGS) entry which is preliminary data.</text>
</comment>
<sequence>MSAPGARFDDSLNDARDECIICLSAPIERGFLHGNDVYFCVCKACSQANIGDPCPLCRMPIERIINVFSAAPSKSPVQAPNAPAPNPTAPPLSSPPPPSASPQSHPLCLLPTEIPSHSPALNPSCSSLAGTSHLPPHLRHLLRSSFAPVVGERAAVDSRVQQQEQKQQQEDQEQQEQQEKQEKQKQQQREEQQQRRQQQQQQQGLQPQKRKDKKLALRLRQQQQQQHQIEQKQQLLQQQEEQLAASQQSRAHPKQKIFRLIRFGCRSICWAVSMLLLAYGLLYGTAFLLGFLSGLSPEPAREGKSGPVQFNREHVSVIQHLKGTIHARYGEVCDHPAFSQHGGSRVATLFRTCNECDCYDDADLDYCPMECKPPTAYLYPVYSHDNGEILEYPSVGAFHKMCAAVRRMNVLDKDKDFRDWYQQIHQFYSGPQQEMGLPRTLICIHMSILELLEAGFRKSM</sequence>
<evidence type="ECO:0000256" key="2">
    <source>
        <dbReference type="SAM" id="Phobius"/>
    </source>
</evidence>
<organism evidence="3 4">
    <name type="scientific">Dunaliella salina</name>
    <name type="common">Green alga</name>
    <name type="synonym">Protococcus salinus</name>
    <dbReference type="NCBI Taxonomy" id="3046"/>
    <lineage>
        <taxon>Eukaryota</taxon>
        <taxon>Viridiplantae</taxon>
        <taxon>Chlorophyta</taxon>
        <taxon>core chlorophytes</taxon>
        <taxon>Chlorophyceae</taxon>
        <taxon>CS clade</taxon>
        <taxon>Chlamydomonadales</taxon>
        <taxon>Dunaliellaceae</taxon>
        <taxon>Dunaliella</taxon>
    </lineage>
</organism>
<dbReference type="EMBL" id="MU070178">
    <property type="protein sequence ID" value="KAF5829306.1"/>
    <property type="molecule type" value="Genomic_DNA"/>
</dbReference>
<keyword evidence="2" id="KW-0472">Membrane</keyword>
<feature type="region of interest" description="Disordered" evidence="1">
    <location>
        <begin position="74"/>
        <end position="115"/>
    </location>
</feature>
<dbReference type="Proteomes" id="UP000815325">
    <property type="component" value="Unassembled WGS sequence"/>
</dbReference>
<feature type="region of interest" description="Disordered" evidence="1">
    <location>
        <begin position="154"/>
        <end position="223"/>
    </location>
</feature>
<dbReference type="InterPro" id="IPR013083">
    <property type="entry name" value="Znf_RING/FYVE/PHD"/>
</dbReference>
<feature type="compositionally biased region" description="Pro residues" evidence="1">
    <location>
        <begin position="82"/>
        <end position="100"/>
    </location>
</feature>
<proteinExistence type="predicted"/>
<feature type="compositionally biased region" description="Basic residues" evidence="1">
    <location>
        <begin position="208"/>
        <end position="217"/>
    </location>
</feature>
<evidence type="ECO:0000313" key="3">
    <source>
        <dbReference type="EMBL" id="KAF5829306.1"/>
    </source>
</evidence>
<gene>
    <name evidence="3" type="ORF">DUNSADRAFT_16286</name>
</gene>
<evidence type="ECO:0000256" key="1">
    <source>
        <dbReference type="SAM" id="MobiDB-lite"/>
    </source>
</evidence>
<keyword evidence="4" id="KW-1185">Reference proteome</keyword>
<feature type="compositionally biased region" description="Basic and acidic residues" evidence="1">
    <location>
        <begin position="177"/>
        <end position="194"/>
    </location>
</feature>
<dbReference type="Gene3D" id="3.30.40.10">
    <property type="entry name" value="Zinc/RING finger domain, C3HC4 (zinc finger)"/>
    <property type="match status" value="1"/>
</dbReference>
<evidence type="ECO:0000313" key="4">
    <source>
        <dbReference type="Proteomes" id="UP000815325"/>
    </source>
</evidence>
<evidence type="ECO:0008006" key="5">
    <source>
        <dbReference type="Google" id="ProtNLM"/>
    </source>
</evidence>
<keyword evidence="2" id="KW-0812">Transmembrane</keyword>
<keyword evidence="2" id="KW-1133">Transmembrane helix</keyword>
<accession>A0ABQ7G3X9</accession>
<feature type="transmembrane region" description="Helical" evidence="2">
    <location>
        <begin position="270"/>
        <end position="292"/>
    </location>
</feature>
<protein>
    <recommendedName>
        <fullName evidence="5">RING-type domain-containing protein</fullName>
    </recommendedName>
</protein>
<reference evidence="3" key="1">
    <citation type="submission" date="2017-08" db="EMBL/GenBank/DDBJ databases">
        <authorList>
            <person name="Polle J.E."/>
            <person name="Barry K."/>
            <person name="Cushman J."/>
            <person name="Schmutz J."/>
            <person name="Tran D."/>
            <person name="Hathwaick L.T."/>
            <person name="Yim W.C."/>
            <person name="Jenkins J."/>
            <person name="Mckie-Krisberg Z.M."/>
            <person name="Prochnik S."/>
            <person name="Lindquist E."/>
            <person name="Dockter R.B."/>
            <person name="Adam C."/>
            <person name="Molina H."/>
            <person name="Bunkerborg J."/>
            <person name="Jin E."/>
            <person name="Buchheim M."/>
            <person name="Magnuson J."/>
        </authorList>
    </citation>
    <scope>NUCLEOTIDE SEQUENCE</scope>
    <source>
        <strain evidence="3">CCAP 19/18</strain>
    </source>
</reference>